<evidence type="ECO:0000256" key="7">
    <source>
        <dbReference type="ARBA" id="ARBA00022779"/>
    </source>
</evidence>
<dbReference type="GO" id="GO:0006935">
    <property type="term" value="P:chemotaxis"/>
    <property type="evidence" value="ECO:0007669"/>
    <property type="project" value="UniProtKB-KW"/>
</dbReference>
<organism evidence="12 13">
    <name type="scientific">Nitratidesulfovibrio vulgaris (strain ATCC 29579 / DSM 644 / CCUG 34227 / NCIMB 8303 / VKM B-1760 / Hildenborough)</name>
    <name type="common">Desulfovibrio vulgaris</name>
    <dbReference type="NCBI Taxonomy" id="882"/>
    <lineage>
        <taxon>Bacteria</taxon>
        <taxon>Pseudomonadati</taxon>
        <taxon>Thermodesulfobacteriota</taxon>
        <taxon>Desulfovibrionia</taxon>
        <taxon>Desulfovibrionales</taxon>
        <taxon>Desulfovibrionaceae</taxon>
        <taxon>Nitratidesulfovibrio</taxon>
    </lineage>
</organism>
<reference evidence="12 13" key="1">
    <citation type="journal article" date="2004" name="Nat. Biotechnol.">
        <title>The genome sequence of the anaerobic, sulfate-reducing bacterium Desulfovibrio vulgaris Hildenborough.</title>
        <authorList>
            <person name="Heidelberg J.F."/>
            <person name="Seshadri R."/>
            <person name="Haveman S.A."/>
            <person name="Hemme C.L."/>
            <person name="Paulsen I.T."/>
            <person name="Kolonay J.F."/>
            <person name="Eisen J.A."/>
            <person name="Ward N."/>
            <person name="Methe B."/>
            <person name="Brinkac L.M."/>
            <person name="Daugherty S.C."/>
            <person name="Deboy R.T."/>
            <person name="Dodson R.J."/>
            <person name="Durkin A.S."/>
            <person name="Madupu R."/>
            <person name="Nelson W.C."/>
            <person name="Sullivan S.A."/>
            <person name="Fouts D."/>
            <person name="Haft D.H."/>
            <person name="Selengut J."/>
            <person name="Peterson J.D."/>
            <person name="Davidsen T.M."/>
            <person name="Zafar N."/>
            <person name="Zhou L."/>
            <person name="Radune D."/>
            <person name="Dimitrov G."/>
            <person name="Hance M."/>
            <person name="Tran K."/>
            <person name="Khouri H."/>
            <person name="Gill J."/>
            <person name="Utterback T.R."/>
            <person name="Feldblyum T.V."/>
            <person name="Wall J.D."/>
            <person name="Voordouw G."/>
            <person name="Fraser C.M."/>
        </authorList>
    </citation>
    <scope>NUCLEOTIDE SEQUENCE [LARGE SCALE GENOMIC DNA]</scope>
    <source>
        <strain evidence="13">ATCC 29579 / DSM 644 / NCIMB 8303 / VKM B-1760 / Hildenborough</strain>
    </source>
</reference>
<dbReference type="InterPro" id="IPR005503">
    <property type="entry name" value="FliL"/>
</dbReference>
<keyword evidence="7 10" id="KW-0283">Flagellar rotation</keyword>
<comment type="similarity">
    <text evidence="3 10">Belongs to the FliL family.</text>
</comment>
<feature type="region of interest" description="Disordered" evidence="11">
    <location>
        <begin position="51"/>
        <end position="72"/>
    </location>
</feature>
<evidence type="ECO:0000256" key="10">
    <source>
        <dbReference type="RuleBase" id="RU364125"/>
    </source>
</evidence>
<dbReference type="eggNOG" id="COG1580">
    <property type="taxonomic scope" value="Bacteria"/>
</dbReference>
<gene>
    <name evidence="12" type="ordered locus">DVU_0047</name>
</gene>
<comment type="function">
    <text evidence="1 10">Controls the rotational direction of flagella during chemotaxis.</text>
</comment>
<keyword evidence="13" id="KW-1185">Reference proteome</keyword>
<keyword evidence="6 10" id="KW-0812">Transmembrane</keyword>
<evidence type="ECO:0000256" key="2">
    <source>
        <dbReference type="ARBA" id="ARBA00004162"/>
    </source>
</evidence>
<evidence type="ECO:0000256" key="8">
    <source>
        <dbReference type="ARBA" id="ARBA00022989"/>
    </source>
</evidence>
<dbReference type="EMBL" id="AE017285">
    <property type="protein sequence ID" value="AAS94531.1"/>
    <property type="molecule type" value="Genomic_DNA"/>
</dbReference>
<dbReference type="PANTHER" id="PTHR35091">
    <property type="entry name" value="FLAGELLAR PROTEIN FLIL"/>
    <property type="match status" value="1"/>
</dbReference>
<keyword evidence="9 10" id="KW-0472">Membrane</keyword>
<dbReference type="HOGENOM" id="CLU_099018_2_0_7"/>
<comment type="subcellular location">
    <subcellularLocation>
        <location evidence="2">Cell membrane</location>
        <topology evidence="2">Single-pass membrane protein</topology>
    </subcellularLocation>
</comment>
<dbReference type="OrthoDB" id="9799777at2"/>
<dbReference type="Pfam" id="PF03748">
    <property type="entry name" value="FliL"/>
    <property type="match status" value="1"/>
</dbReference>
<dbReference type="GO" id="GO:0009425">
    <property type="term" value="C:bacterial-type flagellum basal body"/>
    <property type="evidence" value="ECO:0007669"/>
    <property type="project" value="InterPro"/>
</dbReference>
<evidence type="ECO:0000256" key="5">
    <source>
        <dbReference type="ARBA" id="ARBA00022500"/>
    </source>
</evidence>
<accession>Q72G16</accession>
<keyword evidence="12" id="KW-0966">Cell projection</keyword>
<dbReference type="GO" id="GO:0005886">
    <property type="term" value="C:plasma membrane"/>
    <property type="evidence" value="ECO:0007669"/>
    <property type="project" value="UniProtKB-SubCell"/>
</dbReference>
<keyword evidence="12" id="KW-0969">Cilium</keyword>
<evidence type="ECO:0000256" key="6">
    <source>
        <dbReference type="ARBA" id="ARBA00022692"/>
    </source>
</evidence>
<dbReference type="PaxDb" id="882-DVU_0047"/>
<evidence type="ECO:0000313" key="12">
    <source>
        <dbReference type="EMBL" id="AAS94531.1"/>
    </source>
</evidence>
<evidence type="ECO:0000256" key="11">
    <source>
        <dbReference type="SAM" id="MobiDB-lite"/>
    </source>
</evidence>
<keyword evidence="8 10" id="KW-1133">Transmembrane helix</keyword>
<keyword evidence="12" id="KW-0282">Flagellum</keyword>
<dbReference type="PhylomeDB" id="Q72G16"/>
<keyword evidence="5 10" id="KW-0145">Chemotaxis</keyword>
<name>Q72G16_NITV2</name>
<evidence type="ECO:0000256" key="1">
    <source>
        <dbReference type="ARBA" id="ARBA00002254"/>
    </source>
</evidence>
<evidence type="ECO:0000256" key="3">
    <source>
        <dbReference type="ARBA" id="ARBA00008281"/>
    </source>
</evidence>
<protein>
    <recommendedName>
        <fullName evidence="10">Flagellar protein FliL</fullName>
    </recommendedName>
</protein>
<sequence>MHVAEEQKPAKKSSKVKWIILLLVLLLLAGGGAGAYWWFFLRQPPAQAEQAATEADKNATKGAGKTDTAKSEGRLTTLPPFLVNLADPAGRRYLKLSMDVEVNAPAAVKEIEGQTAKVRDAIILLLSGKSYTELAAPEGKLLLKNEVADRLNQILGAPRVTRVYFTEFVIQ</sequence>
<dbReference type="GO" id="GO:0071978">
    <property type="term" value="P:bacterial-type flagellum-dependent swarming motility"/>
    <property type="evidence" value="ECO:0007669"/>
    <property type="project" value="TreeGrafter"/>
</dbReference>
<dbReference type="STRING" id="882.DVU_0047"/>
<dbReference type="AlphaFoldDB" id="Q72G16"/>
<evidence type="ECO:0000256" key="4">
    <source>
        <dbReference type="ARBA" id="ARBA00022475"/>
    </source>
</evidence>
<dbReference type="PATRIC" id="fig|882.5.peg.46"/>
<keyword evidence="4 10" id="KW-1003">Cell membrane</keyword>
<dbReference type="SMR" id="Q72G16"/>
<dbReference type="KEGG" id="dvu:DVU_0047"/>
<evidence type="ECO:0000256" key="9">
    <source>
        <dbReference type="ARBA" id="ARBA00023136"/>
    </source>
</evidence>
<feature type="transmembrane region" description="Helical" evidence="10">
    <location>
        <begin position="18"/>
        <end position="39"/>
    </location>
</feature>
<dbReference type="EnsemblBacteria" id="AAS94531">
    <property type="protein sequence ID" value="AAS94531"/>
    <property type="gene ID" value="DVU_0047"/>
</dbReference>
<proteinExistence type="inferred from homology"/>
<dbReference type="PANTHER" id="PTHR35091:SF2">
    <property type="entry name" value="FLAGELLAR PROTEIN FLIL"/>
    <property type="match status" value="1"/>
</dbReference>
<evidence type="ECO:0000313" key="13">
    <source>
        <dbReference type="Proteomes" id="UP000002194"/>
    </source>
</evidence>
<dbReference type="Proteomes" id="UP000002194">
    <property type="component" value="Chromosome"/>
</dbReference>